<evidence type="ECO:0000256" key="4">
    <source>
        <dbReference type="SAM" id="MobiDB-lite"/>
    </source>
</evidence>
<dbReference type="STRING" id="1379910.TH63_16410"/>
<feature type="region of interest" description="Disordered" evidence="4">
    <location>
        <begin position="175"/>
        <end position="225"/>
    </location>
</feature>
<dbReference type="EMBL" id="CP010777">
    <property type="protein sequence ID" value="AKQ46854.1"/>
    <property type="molecule type" value="Genomic_DNA"/>
</dbReference>
<evidence type="ECO:0000256" key="2">
    <source>
        <dbReference type="ARBA" id="ARBA00022729"/>
    </source>
</evidence>
<dbReference type="PANTHER" id="PTHR35089:SF1">
    <property type="entry name" value="CHAPERONE PROTEIN SKP"/>
    <property type="match status" value="1"/>
</dbReference>
<dbReference type="PANTHER" id="PTHR35089">
    <property type="entry name" value="CHAPERONE PROTEIN SKP"/>
    <property type="match status" value="1"/>
</dbReference>
<dbReference type="InterPro" id="IPR005632">
    <property type="entry name" value="Chaperone_Skp"/>
</dbReference>
<dbReference type="Proteomes" id="UP000036458">
    <property type="component" value="Chromosome"/>
</dbReference>
<dbReference type="RefSeq" id="WP_048921902.1">
    <property type="nucleotide sequence ID" value="NZ_CP010777.1"/>
</dbReference>
<dbReference type="GO" id="GO:0051082">
    <property type="term" value="F:unfolded protein binding"/>
    <property type="evidence" value="ECO:0007669"/>
    <property type="project" value="InterPro"/>
</dbReference>
<reference evidence="5 6" key="1">
    <citation type="submission" date="2015-01" db="EMBL/GenBank/DDBJ databases">
        <title>Rufibacter sp./DG31D/ whole genome sequencing.</title>
        <authorList>
            <person name="Kim M.K."/>
            <person name="Srinivasan S."/>
            <person name="Lee J.-J."/>
        </authorList>
    </citation>
    <scope>NUCLEOTIDE SEQUENCE [LARGE SCALE GENOMIC DNA]</scope>
    <source>
        <strain evidence="5 6">DG31D</strain>
    </source>
</reference>
<evidence type="ECO:0000256" key="3">
    <source>
        <dbReference type="SAM" id="Coils"/>
    </source>
</evidence>
<protein>
    <submittedName>
        <fullName evidence="5">Membrane protein</fullName>
    </submittedName>
</protein>
<dbReference type="AlphaFoldDB" id="A0A0H4VSU4"/>
<feature type="coiled-coil region" evidence="3">
    <location>
        <begin position="44"/>
        <end position="78"/>
    </location>
</feature>
<dbReference type="PATRIC" id="fig|1379910.4.peg.3581"/>
<evidence type="ECO:0000256" key="1">
    <source>
        <dbReference type="ARBA" id="ARBA00009091"/>
    </source>
</evidence>
<dbReference type="GO" id="GO:0050821">
    <property type="term" value="P:protein stabilization"/>
    <property type="evidence" value="ECO:0007669"/>
    <property type="project" value="TreeGrafter"/>
</dbReference>
<keyword evidence="6" id="KW-1185">Reference proteome</keyword>
<dbReference type="KEGG" id="ruf:TH63_16410"/>
<evidence type="ECO:0000313" key="5">
    <source>
        <dbReference type="EMBL" id="AKQ46854.1"/>
    </source>
</evidence>
<proteinExistence type="inferred from homology"/>
<dbReference type="Gene3D" id="3.30.910.20">
    <property type="entry name" value="Skp domain"/>
    <property type="match status" value="1"/>
</dbReference>
<name>A0A0H4VSU4_9BACT</name>
<keyword evidence="2" id="KW-0732">Signal</keyword>
<sequence length="225" mass="25745">MRKLASLLFISLFLLCGIEVNAQRFGYIDSGFILQKMPAYKNAQEEAEKLSQGWQKEIENMRAELEKLQKSYQAEEILLTPDMKVKRQEELTRKDAELREFQRKMFGFEGALFKRRQELVRPAQDQLFEAIEKVVRARGLNFMFDKSGDVVMLYTDPRHDYTEFVLEELGLASKEQNAAGPKPADALKDNPADVPPLPESAEPTVNPAKKPVPSRKATPVKKKNN</sequence>
<dbReference type="OrthoDB" id="9788552at2"/>
<dbReference type="SUPFAM" id="SSF111384">
    <property type="entry name" value="OmpH-like"/>
    <property type="match status" value="1"/>
</dbReference>
<organism evidence="5 6">
    <name type="scientific">Rufibacter radiotolerans</name>
    <dbReference type="NCBI Taxonomy" id="1379910"/>
    <lineage>
        <taxon>Bacteria</taxon>
        <taxon>Pseudomonadati</taxon>
        <taxon>Bacteroidota</taxon>
        <taxon>Cytophagia</taxon>
        <taxon>Cytophagales</taxon>
        <taxon>Hymenobacteraceae</taxon>
        <taxon>Rufibacter</taxon>
    </lineage>
</organism>
<keyword evidence="3" id="KW-0175">Coiled coil</keyword>
<dbReference type="GO" id="GO:0005829">
    <property type="term" value="C:cytosol"/>
    <property type="evidence" value="ECO:0007669"/>
    <property type="project" value="TreeGrafter"/>
</dbReference>
<evidence type="ECO:0000313" key="6">
    <source>
        <dbReference type="Proteomes" id="UP000036458"/>
    </source>
</evidence>
<dbReference type="InterPro" id="IPR024930">
    <property type="entry name" value="Skp_dom_sf"/>
</dbReference>
<dbReference type="SMART" id="SM00935">
    <property type="entry name" value="OmpH"/>
    <property type="match status" value="1"/>
</dbReference>
<accession>A0A0H4VSU4</accession>
<comment type="similarity">
    <text evidence="1">Belongs to the Skp family.</text>
</comment>
<gene>
    <name evidence="5" type="ORF">TH63_16410</name>
</gene>
<dbReference type="Pfam" id="PF03938">
    <property type="entry name" value="OmpH"/>
    <property type="match status" value="1"/>
</dbReference>